<dbReference type="RefSeq" id="XP_007770583.1">
    <property type="nucleotide sequence ID" value="XM_007772393.1"/>
</dbReference>
<proteinExistence type="predicted"/>
<sequence>MPDVPTPPAAHRRASIPCVPIVTSVGRSALEITSASNQTRDGSGDPTHVSSSQAQARWTNEISACSVEATNSAKATESDEAEEYATASETPHGDIGALAHRCGPEESKATVEDFEAGLERFRLKLRRVSDEVDRIKAARERAVSRAGKRPSGSQK</sequence>
<dbReference type="AlphaFoldDB" id="A0A5M3MJJ1"/>
<dbReference type="KEGG" id="cput:CONPUDRAFT_155522"/>
<keyword evidence="3" id="KW-1185">Reference proteome</keyword>
<dbReference type="EMBL" id="JH711581">
    <property type="protein sequence ID" value="EIW78795.1"/>
    <property type="molecule type" value="Genomic_DNA"/>
</dbReference>
<gene>
    <name evidence="2" type="ORF">CONPUDRAFT_155522</name>
</gene>
<protein>
    <submittedName>
        <fullName evidence="2">Uncharacterized protein</fullName>
    </submittedName>
</protein>
<organism evidence="2 3">
    <name type="scientific">Coniophora puteana (strain RWD-64-598)</name>
    <name type="common">Brown rot fungus</name>
    <dbReference type="NCBI Taxonomy" id="741705"/>
    <lineage>
        <taxon>Eukaryota</taxon>
        <taxon>Fungi</taxon>
        <taxon>Dikarya</taxon>
        <taxon>Basidiomycota</taxon>
        <taxon>Agaricomycotina</taxon>
        <taxon>Agaricomycetes</taxon>
        <taxon>Agaricomycetidae</taxon>
        <taxon>Boletales</taxon>
        <taxon>Coniophorineae</taxon>
        <taxon>Coniophoraceae</taxon>
        <taxon>Coniophora</taxon>
    </lineage>
</organism>
<feature type="compositionally biased region" description="Polar residues" evidence="1">
    <location>
        <begin position="32"/>
        <end position="41"/>
    </location>
</feature>
<accession>A0A5M3MJJ1</accession>
<evidence type="ECO:0000313" key="2">
    <source>
        <dbReference type="EMBL" id="EIW78795.1"/>
    </source>
</evidence>
<dbReference type="Proteomes" id="UP000053558">
    <property type="component" value="Unassembled WGS sequence"/>
</dbReference>
<feature type="compositionally biased region" description="Polar residues" evidence="1">
    <location>
        <begin position="48"/>
        <end position="57"/>
    </location>
</feature>
<dbReference type="GeneID" id="19203461"/>
<evidence type="ECO:0000313" key="3">
    <source>
        <dbReference type="Proteomes" id="UP000053558"/>
    </source>
</evidence>
<feature type="region of interest" description="Disordered" evidence="1">
    <location>
        <begin position="71"/>
        <end position="99"/>
    </location>
</feature>
<comment type="caution">
    <text evidence="2">The sequence shown here is derived from an EMBL/GenBank/DDBJ whole genome shotgun (WGS) entry which is preliminary data.</text>
</comment>
<reference evidence="3" key="1">
    <citation type="journal article" date="2012" name="Science">
        <title>The Paleozoic origin of enzymatic lignin decomposition reconstructed from 31 fungal genomes.</title>
        <authorList>
            <person name="Floudas D."/>
            <person name="Binder M."/>
            <person name="Riley R."/>
            <person name="Barry K."/>
            <person name="Blanchette R.A."/>
            <person name="Henrissat B."/>
            <person name="Martinez A.T."/>
            <person name="Otillar R."/>
            <person name="Spatafora J.W."/>
            <person name="Yadav J.S."/>
            <person name="Aerts A."/>
            <person name="Benoit I."/>
            <person name="Boyd A."/>
            <person name="Carlson A."/>
            <person name="Copeland A."/>
            <person name="Coutinho P.M."/>
            <person name="de Vries R.P."/>
            <person name="Ferreira P."/>
            <person name="Findley K."/>
            <person name="Foster B."/>
            <person name="Gaskell J."/>
            <person name="Glotzer D."/>
            <person name="Gorecki P."/>
            <person name="Heitman J."/>
            <person name="Hesse C."/>
            <person name="Hori C."/>
            <person name="Igarashi K."/>
            <person name="Jurgens J.A."/>
            <person name="Kallen N."/>
            <person name="Kersten P."/>
            <person name="Kohler A."/>
            <person name="Kuees U."/>
            <person name="Kumar T.K.A."/>
            <person name="Kuo A."/>
            <person name="LaButti K."/>
            <person name="Larrondo L.F."/>
            <person name="Lindquist E."/>
            <person name="Ling A."/>
            <person name="Lombard V."/>
            <person name="Lucas S."/>
            <person name="Lundell T."/>
            <person name="Martin R."/>
            <person name="McLaughlin D.J."/>
            <person name="Morgenstern I."/>
            <person name="Morin E."/>
            <person name="Murat C."/>
            <person name="Nagy L.G."/>
            <person name="Nolan M."/>
            <person name="Ohm R.A."/>
            <person name="Patyshakuliyeva A."/>
            <person name="Rokas A."/>
            <person name="Ruiz-Duenas F.J."/>
            <person name="Sabat G."/>
            <person name="Salamov A."/>
            <person name="Samejima M."/>
            <person name="Schmutz J."/>
            <person name="Slot J.C."/>
            <person name="St John F."/>
            <person name="Stenlid J."/>
            <person name="Sun H."/>
            <person name="Sun S."/>
            <person name="Syed K."/>
            <person name="Tsang A."/>
            <person name="Wiebenga A."/>
            <person name="Young D."/>
            <person name="Pisabarro A."/>
            <person name="Eastwood D.C."/>
            <person name="Martin F."/>
            <person name="Cullen D."/>
            <person name="Grigoriev I.V."/>
            <person name="Hibbett D.S."/>
        </authorList>
    </citation>
    <scope>NUCLEOTIDE SEQUENCE [LARGE SCALE GENOMIC DNA]</scope>
    <source>
        <strain evidence="3">RWD-64-598 SS2</strain>
    </source>
</reference>
<name>A0A5M3MJJ1_CONPW</name>
<feature type="region of interest" description="Disordered" evidence="1">
    <location>
        <begin position="32"/>
        <end position="57"/>
    </location>
</feature>
<evidence type="ECO:0000256" key="1">
    <source>
        <dbReference type="SAM" id="MobiDB-lite"/>
    </source>
</evidence>